<dbReference type="PROSITE" id="PS50995">
    <property type="entry name" value="HTH_MARR_2"/>
    <property type="match status" value="1"/>
</dbReference>
<protein>
    <submittedName>
        <fullName evidence="2">MarR family winged helix-turn-helix transcriptional regulator</fullName>
    </submittedName>
</protein>
<dbReference type="SMART" id="SM00347">
    <property type="entry name" value="HTH_MARR"/>
    <property type="match status" value="1"/>
</dbReference>
<dbReference type="Pfam" id="PF01047">
    <property type="entry name" value="MarR"/>
    <property type="match status" value="1"/>
</dbReference>
<sequence length="143" mass="16595">MTIDYRAINHALREIRMKTRGKMVAEITRQKVEFSPLEHKAMSDIRTFGGASQQKLVESMNRDKAQIARIIARLHRQDLIIKQSCPNDRRSVALYLSQKGEKLLERLDQVEMEMITEMLTGFSQTEASTLKQLLERVNDNLSY</sequence>
<dbReference type="SUPFAM" id="SSF46785">
    <property type="entry name" value="Winged helix' DNA-binding domain"/>
    <property type="match status" value="1"/>
</dbReference>
<keyword evidence="3" id="KW-1185">Reference proteome</keyword>
<dbReference type="PANTHER" id="PTHR33164:SF43">
    <property type="entry name" value="HTH-TYPE TRANSCRIPTIONAL REPRESSOR YETL"/>
    <property type="match status" value="1"/>
</dbReference>
<feature type="domain" description="HTH marR-type" evidence="1">
    <location>
        <begin position="5"/>
        <end position="139"/>
    </location>
</feature>
<dbReference type="InterPro" id="IPR000835">
    <property type="entry name" value="HTH_MarR-typ"/>
</dbReference>
<evidence type="ECO:0000313" key="2">
    <source>
        <dbReference type="EMBL" id="MFH0263141.1"/>
    </source>
</evidence>
<proteinExistence type="predicted"/>
<dbReference type="InterPro" id="IPR039422">
    <property type="entry name" value="MarR/SlyA-like"/>
</dbReference>
<dbReference type="EMBL" id="JBIHSF010000011">
    <property type="protein sequence ID" value="MFH0263141.1"/>
    <property type="molecule type" value="Genomic_DNA"/>
</dbReference>
<dbReference type="Proteomes" id="UP001607125">
    <property type="component" value="Unassembled WGS sequence"/>
</dbReference>
<gene>
    <name evidence="2" type="ORF">ACGRH2_22365</name>
</gene>
<comment type="caution">
    <text evidence="2">The sequence shown here is derived from an EMBL/GenBank/DDBJ whole genome shotgun (WGS) entry which is preliminary data.</text>
</comment>
<evidence type="ECO:0000313" key="3">
    <source>
        <dbReference type="Proteomes" id="UP001607125"/>
    </source>
</evidence>
<evidence type="ECO:0000259" key="1">
    <source>
        <dbReference type="PROSITE" id="PS50995"/>
    </source>
</evidence>
<organism evidence="2 3">
    <name type="scientific">Vibrio barjaei</name>
    <dbReference type="NCBI Taxonomy" id="1676683"/>
    <lineage>
        <taxon>Bacteria</taxon>
        <taxon>Pseudomonadati</taxon>
        <taxon>Pseudomonadota</taxon>
        <taxon>Gammaproteobacteria</taxon>
        <taxon>Vibrionales</taxon>
        <taxon>Vibrionaceae</taxon>
        <taxon>Vibrio</taxon>
    </lineage>
</organism>
<dbReference type="PANTHER" id="PTHR33164">
    <property type="entry name" value="TRANSCRIPTIONAL REGULATOR, MARR FAMILY"/>
    <property type="match status" value="1"/>
</dbReference>
<dbReference type="RefSeq" id="WP_240495662.1">
    <property type="nucleotide sequence ID" value="NZ_JBIHSF010000011.1"/>
</dbReference>
<accession>A0ABW7IND4</accession>
<reference evidence="2 3" key="1">
    <citation type="submission" date="2024-10" db="EMBL/GenBank/DDBJ databases">
        <authorList>
            <person name="Yibar A."/>
            <person name="Saticioglu I.B."/>
            <person name="Duman M."/>
            <person name="Ajmi N."/>
            <person name="Gurler F."/>
            <person name="Ay H."/>
            <person name="Onuk E."/>
            <person name="Guler S."/>
            <person name="Romalde J.L."/>
        </authorList>
    </citation>
    <scope>NUCLEOTIDE SEQUENCE [LARGE SCALE GENOMIC DNA]</scope>
    <source>
        <strain evidence="2 3">1-TCBS-B</strain>
    </source>
</reference>
<dbReference type="Gene3D" id="1.10.10.10">
    <property type="entry name" value="Winged helix-like DNA-binding domain superfamily/Winged helix DNA-binding domain"/>
    <property type="match status" value="1"/>
</dbReference>
<dbReference type="PRINTS" id="PR00598">
    <property type="entry name" value="HTHMARR"/>
</dbReference>
<dbReference type="InterPro" id="IPR036390">
    <property type="entry name" value="WH_DNA-bd_sf"/>
</dbReference>
<name>A0ABW7IND4_9VIBR</name>
<dbReference type="InterPro" id="IPR036388">
    <property type="entry name" value="WH-like_DNA-bd_sf"/>
</dbReference>